<feature type="transmembrane region" description="Helical" evidence="10">
    <location>
        <begin position="276"/>
        <end position="296"/>
    </location>
</feature>
<evidence type="ECO:0000256" key="3">
    <source>
        <dbReference type="ARBA" id="ARBA00022448"/>
    </source>
</evidence>
<reference evidence="12 13" key="1">
    <citation type="journal article" date="2013" name="Genome Announc.">
        <title>Draft genome sequences for three mercury-methylating, sulfate-reducing bacteria.</title>
        <authorList>
            <person name="Brown S.D."/>
            <person name="Hurt R.A.Jr."/>
            <person name="Gilmour C.C."/>
            <person name="Elias D.A."/>
        </authorList>
    </citation>
    <scope>NUCLEOTIDE SEQUENCE [LARGE SCALE GENOMIC DNA]</scope>
    <source>
        <strain evidence="12 13">DSM 2059</strain>
    </source>
</reference>
<dbReference type="InterPro" id="IPR036421">
    <property type="entry name" value="Fe_dep_repressor_sf"/>
</dbReference>
<dbReference type="SUPFAM" id="SSF81345">
    <property type="entry name" value="ABC transporter involved in vitamin B12 uptake, BtuC"/>
    <property type="match status" value="1"/>
</dbReference>
<dbReference type="Gene3D" id="1.10.10.10">
    <property type="entry name" value="Winged helix-like DNA-binding domain superfamily/Winged helix DNA-binding domain"/>
    <property type="match status" value="1"/>
</dbReference>
<name>S7TX40_DESML</name>
<dbReference type="GO" id="GO:0046914">
    <property type="term" value="F:transition metal ion binding"/>
    <property type="evidence" value="ECO:0007669"/>
    <property type="project" value="InterPro"/>
</dbReference>
<dbReference type="PANTHER" id="PTHR30477">
    <property type="entry name" value="ABC-TRANSPORTER METAL-BINDING PROTEIN"/>
    <property type="match status" value="1"/>
</dbReference>
<evidence type="ECO:0000256" key="4">
    <source>
        <dbReference type="ARBA" id="ARBA00022475"/>
    </source>
</evidence>
<dbReference type="GO" id="GO:0010043">
    <property type="term" value="P:response to zinc ion"/>
    <property type="evidence" value="ECO:0007669"/>
    <property type="project" value="TreeGrafter"/>
</dbReference>
<dbReference type="Gene3D" id="1.10.3470.10">
    <property type="entry name" value="ABC transporter involved in vitamin B12 uptake, BtuC"/>
    <property type="match status" value="1"/>
</dbReference>
<dbReference type="SUPFAM" id="SSF47979">
    <property type="entry name" value="Iron-dependent repressor protein, dimerization domain"/>
    <property type="match status" value="1"/>
</dbReference>
<feature type="transmembrane region" description="Helical" evidence="10">
    <location>
        <begin position="51"/>
        <end position="76"/>
    </location>
</feature>
<feature type="transmembrane region" description="Helical" evidence="10">
    <location>
        <begin position="111"/>
        <end position="132"/>
    </location>
</feature>
<evidence type="ECO:0000256" key="10">
    <source>
        <dbReference type="SAM" id="Phobius"/>
    </source>
</evidence>
<dbReference type="InterPro" id="IPR001367">
    <property type="entry name" value="Fe_dep_repressor"/>
</dbReference>
<evidence type="ECO:0000259" key="11">
    <source>
        <dbReference type="Pfam" id="PF02742"/>
    </source>
</evidence>
<feature type="domain" description="Iron dependent repressor metal binding and dimerisation" evidence="11">
    <location>
        <begin position="410"/>
        <end position="465"/>
    </location>
</feature>
<keyword evidence="7 10" id="KW-0472">Membrane</keyword>
<evidence type="ECO:0000256" key="2">
    <source>
        <dbReference type="ARBA" id="ARBA00008034"/>
    </source>
</evidence>
<dbReference type="PANTHER" id="PTHR30477:SF3">
    <property type="entry name" value="METAL TRANSPORT SYSTEM MEMBRANE PROTEIN CT_069-RELATED"/>
    <property type="match status" value="1"/>
</dbReference>
<evidence type="ECO:0000256" key="6">
    <source>
        <dbReference type="ARBA" id="ARBA00022989"/>
    </source>
</evidence>
<comment type="similarity">
    <text evidence="2 8">Belongs to the ABC-3 integral membrane protein family.</text>
</comment>
<dbReference type="GO" id="GO:0003700">
    <property type="term" value="F:DNA-binding transcription factor activity"/>
    <property type="evidence" value="ECO:0007669"/>
    <property type="project" value="InterPro"/>
</dbReference>
<comment type="subcellular location">
    <subcellularLocation>
        <location evidence="1 8">Cell membrane</location>
        <topology evidence="1 8">Multi-pass membrane protein</topology>
    </subcellularLocation>
</comment>
<dbReference type="STRING" id="897.B2D07_18230"/>
<feature type="transmembrane region" description="Helical" evidence="10">
    <location>
        <begin position="88"/>
        <end position="105"/>
    </location>
</feature>
<keyword evidence="4" id="KW-1003">Cell membrane</keyword>
<comment type="caution">
    <text evidence="12">The sequence shown here is derived from an EMBL/GenBank/DDBJ whole genome shotgun (WGS) entry which is preliminary data.</text>
</comment>
<sequence>MGGTAWRAGVLTLMLTLVPALPEAAVAGPSTVLTEWPTWPEIFRVITLRDYNTRVVVIGATLLGAAAGLVGTFLLLRKRALLSDALSHATLPGIAIAFILMTLRGGEGKNFLGLITGAAIFSVLGTASVILIQRHSRLKDDAALGIVLSAYFGLGIALLGIATRMEAGNAAGLTAFIYGKTASMLFMDAVLIAATALTAAVFCILFFKEFTLICFDGEYAAAQGWPVTRLDFLMMSLAVVVTVIGLQAVGLILVVALLIIPPAAARFWTHDLRRMLWLSGLFGAAAGFAGSGLSALTANLPAGAIIVLTASAVFLVSMILGSARGLLKTSLERYRLKRKIARENLLRAMYEWIESCSTDRDAAACVRRAIPFEAMLARRSWTSAEVRRTFRHLAADGLVRPTPPDAYAPTTEGWEAARRVVRNHRLWEAYLIARADIAPGQVDWGADEIEHILDPEMIESLEKMLPQGPGGAFPESPHPIGPHRGDV</sequence>
<dbReference type="Pfam" id="PF00950">
    <property type="entry name" value="ABC-3"/>
    <property type="match status" value="1"/>
</dbReference>
<organism evidence="12 13">
    <name type="scientific">Desulfococcus multivorans DSM 2059</name>
    <dbReference type="NCBI Taxonomy" id="1121405"/>
    <lineage>
        <taxon>Bacteria</taxon>
        <taxon>Pseudomonadati</taxon>
        <taxon>Thermodesulfobacteriota</taxon>
        <taxon>Desulfobacteria</taxon>
        <taxon>Desulfobacterales</taxon>
        <taxon>Desulfococcaceae</taxon>
        <taxon>Desulfococcus</taxon>
    </lineage>
</organism>
<evidence type="ECO:0000256" key="9">
    <source>
        <dbReference type="SAM" id="MobiDB-lite"/>
    </source>
</evidence>
<evidence type="ECO:0000256" key="5">
    <source>
        <dbReference type="ARBA" id="ARBA00022692"/>
    </source>
</evidence>
<keyword evidence="13" id="KW-1185">Reference proteome</keyword>
<dbReference type="CDD" id="cd06550">
    <property type="entry name" value="TM_ABC_iron-siderophores_like"/>
    <property type="match status" value="1"/>
</dbReference>
<evidence type="ECO:0000313" key="12">
    <source>
        <dbReference type="EMBL" id="EPR41647.1"/>
    </source>
</evidence>
<dbReference type="eggNOG" id="COG1108">
    <property type="taxonomic scope" value="Bacteria"/>
</dbReference>
<feature type="region of interest" description="Disordered" evidence="9">
    <location>
        <begin position="466"/>
        <end position="487"/>
    </location>
</feature>
<feature type="transmembrane region" description="Helical" evidence="10">
    <location>
        <begin position="302"/>
        <end position="327"/>
    </location>
</feature>
<dbReference type="GO" id="GO:0043190">
    <property type="term" value="C:ATP-binding cassette (ABC) transporter complex"/>
    <property type="evidence" value="ECO:0007669"/>
    <property type="project" value="InterPro"/>
</dbReference>
<dbReference type="InterPro" id="IPR036388">
    <property type="entry name" value="WH-like_DNA-bd_sf"/>
</dbReference>
<dbReference type="SMART" id="SM00529">
    <property type="entry name" value="HTH_DTXR"/>
    <property type="match status" value="1"/>
</dbReference>
<dbReference type="InterPro" id="IPR022689">
    <property type="entry name" value="Iron_dep_repressor"/>
</dbReference>
<evidence type="ECO:0000256" key="1">
    <source>
        <dbReference type="ARBA" id="ARBA00004651"/>
    </source>
</evidence>
<evidence type="ECO:0000313" key="13">
    <source>
        <dbReference type="Proteomes" id="UP000014977"/>
    </source>
</evidence>
<dbReference type="InterPro" id="IPR037294">
    <property type="entry name" value="ABC_BtuC-like"/>
</dbReference>
<accession>S7TX40</accession>
<protein>
    <submittedName>
        <fullName evidence="12">ABC-type transporter, integral membrane subunit</fullName>
    </submittedName>
</protein>
<evidence type="ECO:0000256" key="8">
    <source>
        <dbReference type="RuleBase" id="RU003943"/>
    </source>
</evidence>
<keyword evidence="5 8" id="KW-0812">Transmembrane</keyword>
<dbReference type="GO" id="GO:0046983">
    <property type="term" value="F:protein dimerization activity"/>
    <property type="evidence" value="ECO:0007669"/>
    <property type="project" value="InterPro"/>
</dbReference>
<dbReference type="Pfam" id="PF02742">
    <property type="entry name" value="Fe_dep_repr_C"/>
    <property type="match status" value="1"/>
</dbReference>
<dbReference type="Proteomes" id="UP000014977">
    <property type="component" value="Unassembled WGS sequence"/>
</dbReference>
<evidence type="ECO:0000256" key="7">
    <source>
        <dbReference type="ARBA" id="ARBA00023136"/>
    </source>
</evidence>
<feature type="transmembrane region" description="Helical" evidence="10">
    <location>
        <begin position="144"/>
        <end position="165"/>
    </location>
</feature>
<dbReference type="InterPro" id="IPR001626">
    <property type="entry name" value="ABC_TroCD"/>
</dbReference>
<keyword evidence="3 8" id="KW-0813">Transport</keyword>
<dbReference type="EMBL" id="ATHJ01000073">
    <property type="protein sequence ID" value="EPR41647.1"/>
    <property type="molecule type" value="Genomic_DNA"/>
</dbReference>
<dbReference type="AlphaFoldDB" id="S7TX40"/>
<keyword evidence="6 10" id="KW-1133">Transmembrane helix</keyword>
<feature type="transmembrane region" description="Helical" evidence="10">
    <location>
        <begin position="185"/>
        <end position="207"/>
    </location>
</feature>
<proteinExistence type="inferred from homology"/>
<dbReference type="GO" id="GO:0055085">
    <property type="term" value="P:transmembrane transport"/>
    <property type="evidence" value="ECO:0007669"/>
    <property type="project" value="InterPro"/>
</dbReference>
<gene>
    <name evidence="12" type="ORF">dsmv_1926</name>
</gene>
<dbReference type="eggNOG" id="COG1321">
    <property type="taxonomic scope" value="Bacteria"/>
</dbReference>